<reference evidence="2 3" key="1">
    <citation type="submission" date="2024-07" db="EMBL/GenBank/DDBJ databases">
        <title>Section-level genome sequencing and comparative genomics of Aspergillus sections Usti and Cavernicolus.</title>
        <authorList>
            <consortium name="Lawrence Berkeley National Laboratory"/>
            <person name="Nybo J.L."/>
            <person name="Vesth T.C."/>
            <person name="Theobald S."/>
            <person name="Frisvad J.C."/>
            <person name="Larsen T.O."/>
            <person name="Kjaerboelling I."/>
            <person name="Rothschild-Mancinelli K."/>
            <person name="Lyhne E.K."/>
            <person name="Kogle M.E."/>
            <person name="Barry K."/>
            <person name="Clum A."/>
            <person name="Na H."/>
            <person name="Ledsgaard L."/>
            <person name="Lin J."/>
            <person name="Lipzen A."/>
            <person name="Kuo A."/>
            <person name="Riley R."/>
            <person name="Mondo S."/>
            <person name="LaButti K."/>
            <person name="Haridas S."/>
            <person name="Pangalinan J."/>
            <person name="Salamov A.A."/>
            <person name="Simmons B.A."/>
            <person name="Magnuson J.K."/>
            <person name="Chen J."/>
            <person name="Drula E."/>
            <person name="Henrissat B."/>
            <person name="Wiebenga A."/>
            <person name="Lubbers R.J."/>
            <person name="Gomes A.C."/>
            <person name="Makela M.R."/>
            <person name="Stajich J."/>
            <person name="Grigoriev I.V."/>
            <person name="Mortensen U.H."/>
            <person name="De vries R.P."/>
            <person name="Baker S.E."/>
            <person name="Andersen M.R."/>
        </authorList>
    </citation>
    <scope>NUCLEOTIDE SEQUENCE [LARGE SCALE GENOMIC DNA]</scope>
    <source>
        <strain evidence="2 3">CBS 600.67</strain>
    </source>
</reference>
<sequence>MLRFKATRIALIEDDLCYHIDSIFSRHDQLAKWHQQHTDSNNSYSNNSYDGDNDDDGLFLDSDTFSLPQTLFESGCDDSQSQALADDNAQDSSQGGRSTQVIVGDTRAHSLDGLPSTDWERLRKIFTSQHNHSIPNSALSQLNDVVLDTILARLFSSITALPLRTSHPQCIGHSENSREAILPLNSLGHNLWIGLKVKDSPLIGPLKLSASQLPGKQLIPWESASSLLKMEHSRRTKPESANERLDAHGMSEAIVAEASAQECLTEMPSNSGSAAQPHSTPQDPDFRKLKRRSSSPSGMAASHSQGLRNTGAIGGSDAYFKSVSHPVHRKTVSRGTQTDPGLATPTEAIERDTVNLFRNCSKKQENIAPDSAAPQSPVQRPGQDPLISAMFTEPDAHGYDATGQMHRGMQGYVIPPVRRGRIPRYQEGVLGQLVHPTLVDAAVFQEYVHQLIAELDRAP</sequence>
<accession>A0ABR4J4I4</accession>
<feature type="region of interest" description="Disordered" evidence="1">
    <location>
        <begin position="327"/>
        <end position="350"/>
    </location>
</feature>
<keyword evidence="3" id="KW-1185">Reference proteome</keyword>
<dbReference type="EMBL" id="JBFXLS010000001">
    <property type="protein sequence ID" value="KAL2834952.1"/>
    <property type="molecule type" value="Genomic_DNA"/>
</dbReference>
<feature type="region of interest" description="Disordered" evidence="1">
    <location>
        <begin position="77"/>
        <end position="106"/>
    </location>
</feature>
<gene>
    <name evidence="2" type="ORF">BDW59DRAFT_1555</name>
</gene>
<evidence type="ECO:0000313" key="2">
    <source>
        <dbReference type="EMBL" id="KAL2834952.1"/>
    </source>
</evidence>
<evidence type="ECO:0000313" key="3">
    <source>
        <dbReference type="Proteomes" id="UP001610335"/>
    </source>
</evidence>
<evidence type="ECO:0000256" key="1">
    <source>
        <dbReference type="SAM" id="MobiDB-lite"/>
    </source>
</evidence>
<protein>
    <submittedName>
        <fullName evidence="2">Uncharacterized protein</fullName>
    </submittedName>
</protein>
<proteinExistence type="predicted"/>
<feature type="compositionally biased region" description="Polar residues" evidence="1">
    <location>
        <begin position="267"/>
        <end position="282"/>
    </location>
</feature>
<feature type="region of interest" description="Disordered" evidence="1">
    <location>
        <begin position="264"/>
        <end position="313"/>
    </location>
</feature>
<comment type="caution">
    <text evidence="2">The sequence shown here is derived from an EMBL/GenBank/DDBJ whole genome shotgun (WGS) entry which is preliminary data.</text>
</comment>
<organism evidence="2 3">
    <name type="scientific">Aspergillus cavernicola</name>
    <dbReference type="NCBI Taxonomy" id="176166"/>
    <lineage>
        <taxon>Eukaryota</taxon>
        <taxon>Fungi</taxon>
        <taxon>Dikarya</taxon>
        <taxon>Ascomycota</taxon>
        <taxon>Pezizomycotina</taxon>
        <taxon>Eurotiomycetes</taxon>
        <taxon>Eurotiomycetidae</taxon>
        <taxon>Eurotiales</taxon>
        <taxon>Aspergillaceae</taxon>
        <taxon>Aspergillus</taxon>
        <taxon>Aspergillus subgen. Nidulantes</taxon>
    </lineage>
</organism>
<feature type="compositionally biased region" description="Low complexity" evidence="1">
    <location>
        <begin position="294"/>
        <end position="304"/>
    </location>
</feature>
<dbReference type="Proteomes" id="UP001610335">
    <property type="component" value="Unassembled WGS sequence"/>
</dbReference>
<name>A0ABR4J4I4_9EURO</name>
<feature type="compositionally biased region" description="Polar residues" evidence="1">
    <location>
        <begin position="90"/>
        <end position="101"/>
    </location>
</feature>